<proteinExistence type="inferred from homology"/>
<dbReference type="Proteomes" id="UP000613740">
    <property type="component" value="Unassembled WGS sequence"/>
</dbReference>
<keyword evidence="12" id="KW-1185">Reference proteome</keyword>
<dbReference type="PANTHER" id="PTHR45667">
    <property type="entry name" value="S-ADENOSYLMETHIONINE MITOCHONDRIAL CARRIER PROTEIN"/>
    <property type="match status" value="1"/>
</dbReference>
<sequence>MAGGNLFKGLYSSEPLSRPQRLARAAAVGAVVCGGAYALNRRRPETVRPKQGDKRFLLPQPLVDAICGAVGEVSQIVLLYPLETIKVRCQADCLSATAVIQNMTRNGWGPHVVQQLYAGLGSAAAFSVVVGAIHWLTFCTAKRAALDVMVQQDKEAKARAAAEGGAAAAAAAASSSSAAAASAVPGKTRKGLSSGSQAGTAHLHVSSGHHMHDEEVLLEHRRHTGAAGSEGASSSSSGAKAGSAAAAATAAGGGGGGGHGGGLEEAPEGADVGMLASANMVGATVGAIMTALVEGPLELFRHQAQAGIISGNLFREMSNVVKTQGPMGLYWGFLPYCLESFPYDISELATYSQLRDVYNQAVTKANALTGGKASALFGPEAKVPSQLWDIAIGAAAGSAATLISMPFDVIKTYMQTHAGDAVSMSAVAQLQSFFATGQRMVAQHGPGALWVGVVPRLAQQVPSCTICWWAVEACQHWLKPITAPA</sequence>
<evidence type="ECO:0000313" key="12">
    <source>
        <dbReference type="Proteomes" id="UP000613740"/>
    </source>
</evidence>
<feature type="repeat" description="Solcar" evidence="8">
    <location>
        <begin position="274"/>
        <end position="357"/>
    </location>
</feature>
<evidence type="ECO:0000256" key="6">
    <source>
        <dbReference type="ARBA" id="ARBA00022989"/>
    </source>
</evidence>
<dbReference type="GO" id="GO:0016020">
    <property type="term" value="C:membrane"/>
    <property type="evidence" value="ECO:0007669"/>
    <property type="project" value="UniProtKB-SubCell"/>
</dbReference>
<keyword evidence="4 8" id="KW-0812">Transmembrane</keyword>
<evidence type="ECO:0000256" key="7">
    <source>
        <dbReference type="ARBA" id="ARBA00023136"/>
    </source>
</evidence>
<gene>
    <name evidence="11" type="ORF">HYH02_013530</name>
</gene>
<dbReference type="EMBL" id="JAEHOD010000076">
    <property type="protein sequence ID" value="KAG2431000.1"/>
    <property type="molecule type" value="Genomic_DNA"/>
</dbReference>
<organism evidence="11 12">
    <name type="scientific">Chlamydomonas schloesseri</name>
    <dbReference type="NCBI Taxonomy" id="2026947"/>
    <lineage>
        <taxon>Eukaryota</taxon>
        <taxon>Viridiplantae</taxon>
        <taxon>Chlorophyta</taxon>
        <taxon>core chlorophytes</taxon>
        <taxon>Chlorophyceae</taxon>
        <taxon>CS clade</taxon>
        <taxon>Chlamydomonadales</taxon>
        <taxon>Chlamydomonadaceae</taxon>
        <taxon>Chlamydomonas</taxon>
    </lineage>
</organism>
<dbReference type="Gene3D" id="1.50.40.10">
    <property type="entry name" value="Mitochondrial carrier domain"/>
    <property type="match status" value="2"/>
</dbReference>
<dbReference type="InterPro" id="IPR018108">
    <property type="entry name" value="MCP_transmembrane"/>
</dbReference>
<keyword evidence="6" id="KW-1133">Transmembrane helix</keyword>
<keyword evidence="3 9" id="KW-0813">Transport</keyword>
<name>A0A835T362_9CHLO</name>
<comment type="similarity">
    <text evidence="2 9">Belongs to the mitochondrial carrier (TC 2.A.29) family.</text>
</comment>
<evidence type="ECO:0000256" key="2">
    <source>
        <dbReference type="ARBA" id="ARBA00006375"/>
    </source>
</evidence>
<accession>A0A835T362</accession>
<evidence type="ECO:0000256" key="3">
    <source>
        <dbReference type="ARBA" id="ARBA00022448"/>
    </source>
</evidence>
<dbReference type="OrthoDB" id="1747031at2759"/>
<keyword evidence="7 8" id="KW-0472">Membrane</keyword>
<dbReference type="Pfam" id="PF00153">
    <property type="entry name" value="Mito_carr"/>
    <property type="match status" value="3"/>
</dbReference>
<dbReference type="InterPro" id="IPR023395">
    <property type="entry name" value="MCP_dom_sf"/>
</dbReference>
<reference evidence="11" key="1">
    <citation type="journal article" date="2020" name="bioRxiv">
        <title>Comparative genomics of Chlamydomonas.</title>
        <authorList>
            <person name="Craig R.J."/>
            <person name="Hasan A.R."/>
            <person name="Ness R.W."/>
            <person name="Keightley P.D."/>
        </authorList>
    </citation>
    <scope>NUCLEOTIDE SEQUENCE</scope>
    <source>
        <strain evidence="11">CCAP 11/173</strain>
    </source>
</reference>
<evidence type="ECO:0000256" key="9">
    <source>
        <dbReference type="RuleBase" id="RU000488"/>
    </source>
</evidence>
<evidence type="ECO:0008006" key="13">
    <source>
        <dbReference type="Google" id="ProtNLM"/>
    </source>
</evidence>
<evidence type="ECO:0000256" key="1">
    <source>
        <dbReference type="ARBA" id="ARBA00004141"/>
    </source>
</evidence>
<evidence type="ECO:0000256" key="10">
    <source>
        <dbReference type="SAM" id="MobiDB-lite"/>
    </source>
</evidence>
<dbReference type="PROSITE" id="PS50920">
    <property type="entry name" value="SOLCAR"/>
    <property type="match status" value="2"/>
</dbReference>
<evidence type="ECO:0000256" key="4">
    <source>
        <dbReference type="ARBA" id="ARBA00022692"/>
    </source>
</evidence>
<dbReference type="AlphaFoldDB" id="A0A835T362"/>
<evidence type="ECO:0000256" key="5">
    <source>
        <dbReference type="ARBA" id="ARBA00022737"/>
    </source>
</evidence>
<dbReference type="SUPFAM" id="SSF103506">
    <property type="entry name" value="Mitochondrial carrier"/>
    <property type="match status" value="2"/>
</dbReference>
<evidence type="ECO:0000313" key="11">
    <source>
        <dbReference type="EMBL" id="KAG2431000.1"/>
    </source>
</evidence>
<comment type="subcellular location">
    <subcellularLocation>
        <location evidence="1">Membrane</location>
        <topology evidence="1">Multi-pass membrane protein</topology>
    </subcellularLocation>
</comment>
<protein>
    <recommendedName>
        <fullName evidence="13">Mitochondrial carrier protein</fullName>
    </recommendedName>
</protein>
<feature type="region of interest" description="Disordered" evidence="10">
    <location>
        <begin position="186"/>
        <end position="211"/>
    </location>
</feature>
<keyword evidence="5" id="KW-0677">Repeat</keyword>
<evidence type="ECO:0000256" key="8">
    <source>
        <dbReference type="PROSITE-ProRule" id="PRU00282"/>
    </source>
</evidence>
<feature type="repeat" description="Solcar" evidence="8">
    <location>
        <begin position="384"/>
        <end position="477"/>
    </location>
</feature>
<comment type="caution">
    <text evidence="11">The sequence shown here is derived from an EMBL/GenBank/DDBJ whole genome shotgun (WGS) entry which is preliminary data.</text>
</comment>